<evidence type="ECO:0000256" key="1">
    <source>
        <dbReference type="SAM" id="MobiDB-lite"/>
    </source>
</evidence>
<dbReference type="SUPFAM" id="SSF101898">
    <property type="entry name" value="NHL repeat"/>
    <property type="match status" value="1"/>
</dbReference>
<feature type="region of interest" description="Disordered" evidence="1">
    <location>
        <begin position="162"/>
        <end position="187"/>
    </location>
</feature>
<gene>
    <name evidence="3" type="primary">LOC106814524</name>
</gene>
<dbReference type="InterPro" id="IPR012332">
    <property type="entry name" value="Autotransporter_pectin_lyase_C"/>
</dbReference>
<dbReference type="RefSeq" id="XP_014674326.1">
    <property type="nucleotide sequence ID" value="XM_014818840.1"/>
</dbReference>
<accession>A0ABM1EQ55</accession>
<organism evidence="2 3">
    <name type="scientific">Priapulus caudatus</name>
    <name type="common">Priapulid worm</name>
    <dbReference type="NCBI Taxonomy" id="37621"/>
    <lineage>
        <taxon>Eukaryota</taxon>
        <taxon>Metazoa</taxon>
        <taxon>Ecdysozoa</taxon>
        <taxon>Scalidophora</taxon>
        <taxon>Priapulida</taxon>
        <taxon>Priapulimorpha</taxon>
        <taxon>Priapulimorphida</taxon>
        <taxon>Priapulidae</taxon>
        <taxon>Priapulus</taxon>
    </lineage>
</organism>
<keyword evidence="2" id="KW-1185">Reference proteome</keyword>
<dbReference type="Gene3D" id="2.160.20.20">
    <property type="match status" value="1"/>
</dbReference>
<reference evidence="3" key="1">
    <citation type="submission" date="2025-08" db="UniProtKB">
        <authorList>
            <consortium name="RefSeq"/>
        </authorList>
    </citation>
    <scope>IDENTIFICATION</scope>
</reference>
<evidence type="ECO:0000313" key="3">
    <source>
        <dbReference type="RefSeq" id="XP_014674326.1"/>
    </source>
</evidence>
<feature type="region of interest" description="Disordered" evidence="1">
    <location>
        <begin position="1203"/>
        <end position="1319"/>
    </location>
</feature>
<dbReference type="GeneID" id="106814524"/>
<name>A0ABM1EQ55_PRICU</name>
<dbReference type="Proteomes" id="UP000695022">
    <property type="component" value="Unplaced"/>
</dbReference>
<proteinExistence type="predicted"/>
<protein>
    <submittedName>
        <fullName evidence="3">Uncharacterized protein LOC106814524</fullName>
    </submittedName>
</protein>
<sequence>MLKRVRLGLEPDRNERQGKEFEELVKALADLSGSTAISELKFRCGICRESYKICGDRSASGRITYFKKVHFDNCSRKRSEAEKEAKSSSKITMFLKVKPQSNVGSSADEDIDRICDLDGVDMVAPELEDESVIRSDIDTTFAVDMDIDENLVALEDHKLADPTDTASPCKEEFDTAGNTSTQEDSDDESHEYRFFPFTIQQPDPLAKKLQDLIDQGKIPEDCIMYKFLDNTTSYALLDPKTKSDFKWDTDVLEFFETIKYLGGERTANFICGPGFHGTGRGGTKEFKTYADFNLGGPSEYATRKCHAGYTTKSGVIKQILQSFYSLTSHPAAQVSPIISSPVVNVIPVSLASDGTALKAGLEFDTVSKEIVGATFNIDKRYVVEHPDSETEEMKKHIKETLITEVNVTYMTSLDSGASIPVAVHYMNKSTTGDQMIRLYTNIVEMVQTCSKCLTNTESFDHVIEHSNCSSYCNVCLDTQTVCPKCREVGQVSYHPSLRACDVCVESKTKCSKLAVLLLTSDCEEKNKAALTYFQGERNTNYNLSMLSSIPDAVHVGKSLKCSWANWFVLFKGERSNLVLLRTLRDHAEPEVRSVLRKNLTLECVRNKDRMAVEPIVKLTRPVILQTLASIDKVVHTILPETYRFWKTNVPGTYQHPVAVCCGPAGNLLVINFHQTHGQLLQLRLHNPVDVTVLRKDLSKPIDVCYASGLAFVAEQGHRSMRYVDIQCARMKVSSLKTRAQLEEQLRSLDMPINGNVGVLRERLKEVVKTTKTSGNRGILELSPEGIVPAALASIDDDTLLCADDKKKQINFIQLSITCVSVGGQVMKYYDYPRGVLTGLSLDSRNDIVYLASNLGLHQIDAEEDRLLLANLSPGCTEISSLSVMADKLVFTDRGARQVKIRSNKQVTVIAGSGEEHMRDGTGRNCGFVQIYGVCVEANTIYVTDGACGKVKLISGLGGTIPFLQSLGSLYDTFKIHVKGCTATDCRLDEAVANVEQIKVKQHGIIRTAKESQGITQQTNGPQGTISAKTALSLELLEHGMKNMQQLVLEVNPNFIENIDLTTCLTTVVENLHAVSHFKHETFSVLQYARDFATILKESLKRTTKWAAKYYTHPKSYYPVPQLNMAFQEIKYMSPLPAAAKITVQEEKDMKEWADLYRPIRQRAVRDDHTKDKAGVLPIAVYAAKKQTVSKIFLSDTRPAIEVANPGTADQTTDDDGGIAEVVNPGTADQTTDDDGGTAEVGNPGTADQTTDDDGGTAEVVNPGTADQTTDDDVGTAEVVNPGTADQTTDDGGGTAEVVNPDTADQTTDDDGGTAVTPTRPIVTDDEYETSSDVSDYEEEIMMCEFRSRAQLTRSGRAVKAAIRLDL</sequence>
<evidence type="ECO:0000313" key="2">
    <source>
        <dbReference type="Proteomes" id="UP000695022"/>
    </source>
</evidence>